<dbReference type="AlphaFoldDB" id="K0SLT6"/>
<accession>K0SLT6</accession>
<evidence type="ECO:0000313" key="2">
    <source>
        <dbReference type="Proteomes" id="UP000266841"/>
    </source>
</evidence>
<dbReference type="Proteomes" id="UP000266841">
    <property type="component" value="Unassembled WGS sequence"/>
</dbReference>
<comment type="caution">
    <text evidence="1">The sequence shown here is derived from an EMBL/GenBank/DDBJ whole genome shotgun (WGS) entry which is preliminary data.</text>
</comment>
<evidence type="ECO:0000313" key="1">
    <source>
        <dbReference type="EMBL" id="EJK67243.1"/>
    </source>
</evidence>
<reference evidence="1 2" key="1">
    <citation type="journal article" date="2012" name="Genome Biol.">
        <title>Genome and low-iron response of an oceanic diatom adapted to chronic iron limitation.</title>
        <authorList>
            <person name="Lommer M."/>
            <person name="Specht M."/>
            <person name="Roy A.S."/>
            <person name="Kraemer L."/>
            <person name="Andreson R."/>
            <person name="Gutowska M.A."/>
            <person name="Wolf J."/>
            <person name="Bergner S.V."/>
            <person name="Schilhabel M.B."/>
            <person name="Klostermeier U.C."/>
            <person name="Beiko R.G."/>
            <person name="Rosenstiel P."/>
            <person name="Hippler M."/>
            <person name="Laroche J."/>
        </authorList>
    </citation>
    <scope>NUCLEOTIDE SEQUENCE [LARGE SCALE GENOMIC DNA]</scope>
    <source>
        <strain evidence="1 2">CCMP1005</strain>
    </source>
</reference>
<sequence length="321" mass="35141">METMKITDKDGNPVDLSALGISDKEKKPLTPQHTSLLKRLSISEPSPIYSFGSWGLTPPALNGGIQPGFSTLPPGPEICGTYEIVYIAAVQNCSQVILRRQPNGASLIIDESTAKFAVGANGRLGSRGTTIVRDAVMIDGQVHLPNESGFAIDNYFGPGYKFFGFSSDSRASTSYTKNPANAGLIVTKKNDNKGRIFVVDEPKAFKLVHSETGIVANEVSDKSQEEETSHARQSCNPGTVWLDIRLTTPVNTYVLARRSDKVVFPLERLIGRIKAMIRDYIAQPDKTKFLQRVDEMMATPDAMQLTLEELEYFVGGYATTD</sequence>
<protein>
    <submittedName>
        <fullName evidence="1">Uncharacterized protein</fullName>
    </submittedName>
</protein>
<keyword evidence="2" id="KW-1185">Reference proteome</keyword>
<name>K0SLT6_THAOC</name>
<dbReference type="EMBL" id="AGNL01013469">
    <property type="protein sequence ID" value="EJK67243.1"/>
    <property type="molecule type" value="Genomic_DNA"/>
</dbReference>
<gene>
    <name evidence="1" type="ORF">THAOC_11753</name>
</gene>
<feature type="non-terminal residue" evidence="1">
    <location>
        <position position="321"/>
    </location>
</feature>
<organism evidence="1 2">
    <name type="scientific">Thalassiosira oceanica</name>
    <name type="common">Marine diatom</name>
    <dbReference type="NCBI Taxonomy" id="159749"/>
    <lineage>
        <taxon>Eukaryota</taxon>
        <taxon>Sar</taxon>
        <taxon>Stramenopiles</taxon>
        <taxon>Ochrophyta</taxon>
        <taxon>Bacillariophyta</taxon>
        <taxon>Coscinodiscophyceae</taxon>
        <taxon>Thalassiosirophycidae</taxon>
        <taxon>Thalassiosirales</taxon>
        <taxon>Thalassiosiraceae</taxon>
        <taxon>Thalassiosira</taxon>
    </lineage>
</organism>
<proteinExistence type="predicted"/>